<evidence type="ECO:0000313" key="2">
    <source>
        <dbReference type="EMBL" id="REE28207.1"/>
    </source>
</evidence>
<proteinExistence type="predicted"/>
<sequence length="124" mass="12958">MKIAIASSGPDLGSEVSRFFGRAPYFMIVEIKDGNIESSEVIENPSASASGGAGIRTAQIIANSGVEAVIASSPGPNAFEVLNELGIKIYRATGASVEDNIRLFTEGNLEEIRSAGSGRGRRGR</sequence>
<keyword evidence="3" id="KW-1185">Reference proteome</keyword>
<dbReference type="GeneID" id="82297615"/>
<dbReference type="InterPro" id="IPR051840">
    <property type="entry name" value="NifX/NifY_domain"/>
</dbReference>
<dbReference type="Gene3D" id="3.30.420.130">
    <property type="entry name" value="Dinitrogenase iron-molybdenum cofactor biosynthesis domain"/>
    <property type="match status" value="1"/>
</dbReference>
<evidence type="ECO:0000259" key="1">
    <source>
        <dbReference type="Pfam" id="PF02579"/>
    </source>
</evidence>
<dbReference type="RefSeq" id="WP_048175740.1">
    <property type="nucleotide sequence ID" value="NZ_QREL01000001.1"/>
</dbReference>
<dbReference type="InterPro" id="IPR033913">
    <property type="entry name" value="MTH1175_dom"/>
</dbReference>
<protein>
    <submittedName>
        <fullName evidence="2">Putative Fe-Mo cluster-binding NifX family protein</fullName>
    </submittedName>
</protein>
<dbReference type="PANTHER" id="PTHR33937:SF2">
    <property type="entry name" value="DINITROGENASE IRON-MOLYBDENUM COFACTOR BIOSYNTHESIS DOMAIN-CONTAINING PROTEIN"/>
    <property type="match status" value="1"/>
</dbReference>
<dbReference type="PANTHER" id="PTHR33937">
    <property type="entry name" value="IRON-MOLYBDENUM PROTEIN-RELATED-RELATED"/>
    <property type="match status" value="1"/>
</dbReference>
<dbReference type="CDD" id="cd00851">
    <property type="entry name" value="MTH1175"/>
    <property type="match status" value="1"/>
</dbReference>
<dbReference type="EMBL" id="QREL01000001">
    <property type="protein sequence ID" value="REE28207.1"/>
    <property type="molecule type" value="Genomic_DNA"/>
</dbReference>
<reference evidence="2 3" key="1">
    <citation type="submission" date="2018-07" db="EMBL/GenBank/DDBJ databases">
        <title>Genomic Encyclopedia of Type Strains, Phase IV (KMG-IV): sequencing the most valuable type-strain genomes for metagenomic binning, comparative biology and taxonomic classification.</title>
        <authorList>
            <person name="Goeker M."/>
        </authorList>
    </citation>
    <scope>NUCLEOTIDE SEQUENCE [LARGE SCALE GENOMIC DNA]</scope>
    <source>
        <strain evidence="2 3">DSM 7466</strain>
    </source>
</reference>
<dbReference type="InterPro" id="IPR036105">
    <property type="entry name" value="DiNase_FeMo-co_biosyn_sf"/>
</dbReference>
<comment type="caution">
    <text evidence="2">The sequence shown here is derived from an EMBL/GenBank/DDBJ whole genome shotgun (WGS) entry which is preliminary data.</text>
</comment>
<organism evidence="2 3">
    <name type="scientific">Methanothermobacter defluvii</name>
    <dbReference type="NCBI Taxonomy" id="49339"/>
    <lineage>
        <taxon>Archaea</taxon>
        <taxon>Methanobacteriati</taxon>
        <taxon>Methanobacteriota</taxon>
        <taxon>Methanomada group</taxon>
        <taxon>Methanobacteria</taxon>
        <taxon>Methanobacteriales</taxon>
        <taxon>Methanobacteriaceae</taxon>
        <taxon>Methanothermobacter</taxon>
    </lineage>
</organism>
<dbReference type="Pfam" id="PF02579">
    <property type="entry name" value="Nitro_FeMo-Co"/>
    <property type="match status" value="1"/>
</dbReference>
<name>A0A371NCF4_9EURY</name>
<evidence type="ECO:0000313" key="3">
    <source>
        <dbReference type="Proteomes" id="UP000256864"/>
    </source>
</evidence>
<gene>
    <name evidence="2" type="ORF">C7452_0207</name>
</gene>
<accession>A0A371NCF4</accession>
<dbReference type="AlphaFoldDB" id="A0A371NCF4"/>
<dbReference type="SUPFAM" id="SSF53146">
    <property type="entry name" value="Nitrogenase accessory factor-like"/>
    <property type="match status" value="1"/>
</dbReference>
<feature type="domain" description="Dinitrogenase iron-molybdenum cofactor biosynthesis" evidence="1">
    <location>
        <begin position="13"/>
        <end position="105"/>
    </location>
</feature>
<dbReference type="InterPro" id="IPR003731">
    <property type="entry name" value="Di-Nase_FeMo-co_biosynth"/>
</dbReference>
<dbReference type="Proteomes" id="UP000256864">
    <property type="component" value="Unassembled WGS sequence"/>
</dbReference>